<name>A0A8S3ZRK7_9EUPU</name>
<dbReference type="EMBL" id="CAJHNH020003897">
    <property type="protein sequence ID" value="CAG5130222.1"/>
    <property type="molecule type" value="Genomic_DNA"/>
</dbReference>
<comment type="caution">
    <text evidence="1">The sequence shown here is derived from an EMBL/GenBank/DDBJ whole genome shotgun (WGS) entry which is preliminary data.</text>
</comment>
<gene>
    <name evidence="1" type="ORF">CUNI_LOCUS15780</name>
</gene>
<organism evidence="1 2">
    <name type="scientific">Candidula unifasciata</name>
    <dbReference type="NCBI Taxonomy" id="100452"/>
    <lineage>
        <taxon>Eukaryota</taxon>
        <taxon>Metazoa</taxon>
        <taxon>Spiralia</taxon>
        <taxon>Lophotrochozoa</taxon>
        <taxon>Mollusca</taxon>
        <taxon>Gastropoda</taxon>
        <taxon>Heterobranchia</taxon>
        <taxon>Euthyneura</taxon>
        <taxon>Panpulmonata</taxon>
        <taxon>Eupulmonata</taxon>
        <taxon>Stylommatophora</taxon>
        <taxon>Helicina</taxon>
        <taxon>Helicoidea</taxon>
        <taxon>Geomitridae</taxon>
        <taxon>Candidula</taxon>
    </lineage>
</organism>
<feature type="non-terminal residue" evidence="1">
    <location>
        <position position="60"/>
    </location>
</feature>
<dbReference type="AlphaFoldDB" id="A0A8S3ZRK7"/>
<dbReference type="Gene3D" id="3.90.228.10">
    <property type="match status" value="1"/>
</dbReference>
<reference evidence="1" key="1">
    <citation type="submission" date="2021-04" db="EMBL/GenBank/DDBJ databases">
        <authorList>
            <consortium name="Molecular Ecology Group"/>
        </authorList>
    </citation>
    <scope>NUCLEOTIDE SEQUENCE</scope>
</reference>
<sequence>AEKWKKKYCLVKCEKKCWCKLPDKYHSLQGTEMLFNEFVVYDENQCLPVYIIKYKRIGEQ</sequence>
<dbReference type="SUPFAM" id="SSF56399">
    <property type="entry name" value="ADP-ribosylation"/>
    <property type="match status" value="1"/>
</dbReference>
<protein>
    <submittedName>
        <fullName evidence="1">Uncharacterized protein</fullName>
    </submittedName>
</protein>
<proteinExistence type="predicted"/>
<evidence type="ECO:0000313" key="1">
    <source>
        <dbReference type="EMBL" id="CAG5130222.1"/>
    </source>
</evidence>
<evidence type="ECO:0000313" key="2">
    <source>
        <dbReference type="Proteomes" id="UP000678393"/>
    </source>
</evidence>
<feature type="non-terminal residue" evidence="1">
    <location>
        <position position="1"/>
    </location>
</feature>
<keyword evidence="2" id="KW-1185">Reference proteome</keyword>
<dbReference type="Proteomes" id="UP000678393">
    <property type="component" value="Unassembled WGS sequence"/>
</dbReference>
<accession>A0A8S3ZRK7</accession>